<evidence type="ECO:0000313" key="1">
    <source>
        <dbReference type="EMBL" id="PPK29895.1"/>
    </source>
</evidence>
<protein>
    <submittedName>
        <fullName evidence="1">Uncharacterized protein</fullName>
    </submittedName>
</protein>
<dbReference type="RefSeq" id="WP_080274136.1">
    <property type="nucleotide sequence ID" value="NZ_CP017601.1"/>
</dbReference>
<sequence length="212" mass="24897">MDNRRKGMSQFNFFEKNQAFDEKNFEQKLQDAISLIKQNQSFVARLVLDVINSNQVTVSTFFQLTPDHYQRMKTIMKKDYHTTLPKTFPPTMSAVRKIEKELDGIIYDHQHIYISSTKNVEEIAKTLIHEVCHFLNSDLYDKELETEASKQVSYKDEIRAFTAEKIFEKNNGYLLRSDINQIHETVTELYPEFTDPDNPISGYIYSTFDKPS</sequence>
<gene>
    <name evidence="1" type="ORF">C3928_12645</name>
</gene>
<proteinExistence type="predicted"/>
<name>A0A2S6EXL5_LEGPN</name>
<comment type="caution">
    <text evidence="1">The sequence shown here is derived from an EMBL/GenBank/DDBJ whole genome shotgun (WGS) entry which is preliminary data.</text>
</comment>
<reference evidence="1 2" key="1">
    <citation type="submission" date="2018-02" db="EMBL/GenBank/DDBJ databases">
        <title>Draft genome sequences of four Legionella pneumophila clinical strains isolated in Ontario.</title>
        <authorList>
            <person name="Fortuna A."/>
            <person name="Ramnarine R."/>
            <person name="Li A."/>
            <person name="Frantz C."/>
            <person name="Mallo G."/>
        </authorList>
    </citation>
    <scope>NUCLEOTIDE SEQUENCE [LARGE SCALE GENOMIC DNA]</scope>
    <source>
        <strain evidence="1 2">LG61</strain>
    </source>
</reference>
<dbReference type="AlphaFoldDB" id="A0A2S6EXL5"/>
<dbReference type="Proteomes" id="UP000239239">
    <property type="component" value="Unassembled WGS sequence"/>
</dbReference>
<evidence type="ECO:0000313" key="2">
    <source>
        <dbReference type="Proteomes" id="UP000239239"/>
    </source>
</evidence>
<dbReference type="OrthoDB" id="5647160at2"/>
<organism evidence="1 2">
    <name type="scientific">Legionella pneumophila</name>
    <dbReference type="NCBI Taxonomy" id="446"/>
    <lineage>
        <taxon>Bacteria</taxon>
        <taxon>Pseudomonadati</taxon>
        <taxon>Pseudomonadota</taxon>
        <taxon>Gammaproteobacteria</taxon>
        <taxon>Legionellales</taxon>
        <taxon>Legionellaceae</taxon>
        <taxon>Legionella</taxon>
    </lineage>
</organism>
<accession>A0A2S6EXL5</accession>
<dbReference type="EMBL" id="PQWY01000016">
    <property type="protein sequence ID" value="PPK29895.1"/>
    <property type="molecule type" value="Genomic_DNA"/>
</dbReference>